<evidence type="ECO:0000313" key="2">
    <source>
        <dbReference type="Proteomes" id="UP001056120"/>
    </source>
</evidence>
<name>A0ACB8ZDJ0_9ASTR</name>
<keyword evidence="2" id="KW-1185">Reference proteome</keyword>
<reference evidence="2" key="1">
    <citation type="journal article" date="2022" name="Mol. Ecol. Resour.">
        <title>The genomes of chicory, endive, great burdock and yacon provide insights into Asteraceae palaeo-polyploidization history and plant inulin production.</title>
        <authorList>
            <person name="Fan W."/>
            <person name="Wang S."/>
            <person name="Wang H."/>
            <person name="Wang A."/>
            <person name="Jiang F."/>
            <person name="Liu H."/>
            <person name="Zhao H."/>
            <person name="Xu D."/>
            <person name="Zhang Y."/>
        </authorList>
    </citation>
    <scope>NUCLEOTIDE SEQUENCE [LARGE SCALE GENOMIC DNA]</scope>
    <source>
        <strain evidence="2">cv. Yunnan</strain>
    </source>
</reference>
<reference evidence="1 2" key="2">
    <citation type="journal article" date="2022" name="Mol. Ecol. Resour.">
        <title>The genomes of chicory, endive, great burdock and yacon provide insights into Asteraceae paleo-polyploidization history and plant inulin production.</title>
        <authorList>
            <person name="Fan W."/>
            <person name="Wang S."/>
            <person name="Wang H."/>
            <person name="Wang A."/>
            <person name="Jiang F."/>
            <person name="Liu H."/>
            <person name="Zhao H."/>
            <person name="Xu D."/>
            <person name="Zhang Y."/>
        </authorList>
    </citation>
    <scope>NUCLEOTIDE SEQUENCE [LARGE SCALE GENOMIC DNA]</scope>
    <source>
        <strain evidence="2">cv. Yunnan</strain>
        <tissue evidence="1">Leaves</tissue>
    </source>
</reference>
<organism evidence="1 2">
    <name type="scientific">Smallanthus sonchifolius</name>
    <dbReference type="NCBI Taxonomy" id="185202"/>
    <lineage>
        <taxon>Eukaryota</taxon>
        <taxon>Viridiplantae</taxon>
        <taxon>Streptophyta</taxon>
        <taxon>Embryophyta</taxon>
        <taxon>Tracheophyta</taxon>
        <taxon>Spermatophyta</taxon>
        <taxon>Magnoliopsida</taxon>
        <taxon>eudicotyledons</taxon>
        <taxon>Gunneridae</taxon>
        <taxon>Pentapetalae</taxon>
        <taxon>asterids</taxon>
        <taxon>campanulids</taxon>
        <taxon>Asterales</taxon>
        <taxon>Asteraceae</taxon>
        <taxon>Asteroideae</taxon>
        <taxon>Heliantheae alliance</taxon>
        <taxon>Millerieae</taxon>
        <taxon>Smallanthus</taxon>
    </lineage>
</organism>
<sequence>MGICASSIQHSKNRGSLLISNGSSSTAKVIHSVDGKLQEFRQPIKASHVLSHHTNAFFLCSSENMFVNWHVPHVSGDEELQPDQIYFIMPVSMSYRPLSLQQLGSLAIKASSALGKCAEMKKKKGGNDVV</sequence>
<protein>
    <submittedName>
        <fullName evidence="1">Uncharacterized protein</fullName>
    </submittedName>
</protein>
<dbReference type="EMBL" id="CM042043">
    <property type="protein sequence ID" value="KAI3695551.1"/>
    <property type="molecule type" value="Genomic_DNA"/>
</dbReference>
<dbReference type="Proteomes" id="UP001056120">
    <property type="component" value="Linkage Group LG26"/>
</dbReference>
<evidence type="ECO:0000313" key="1">
    <source>
        <dbReference type="EMBL" id="KAI3695551.1"/>
    </source>
</evidence>
<gene>
    <name evidence="1" type="ORF">L1987_78548</name>
</gene>
<accession>A0ACB8ZDJ0</accession>
<proteinExistence type="predicted"/>
<comment type="caution">
    <text evidence="1">The sequence shown here is derived from an EMBL/GenBank/DDBJ whole genome shotgun (WGS) entry which is preliminary data.</text>
</comment>